<dbReference type="AlphaFoldDB" id="A0A841BRS7"/>
<accession>A0A841BRS7</accession>
<gene>
    <name evidence="1" type="ORF">F4553_004323</name>
</gene>
<proteinExistence type="predicted"/>
<dbReference type="SUPFAM" id="SSF46689">
    <property type="entry name" value="Homeodomain-like"/>
    <property type="match status" value="1"/>
</dbReference>
<organism evidence="1 2">
    <name type="scientific">Allocatelliglobosispora scoriae</name>
    <dbReference type="NCBI Taxonomy" id="643052"/>
    <lineage>
        <taxon>Bacteria</taxon>
        <taxon>Bacillati</taxon>
        <taxon>Actinomycetota</taxon>
        <taxon>Actinomycetes</taxon>
        <taxon>Micromonosporales</taxon>
        <taxon>Micromonosporaceae</taxon>
        <taxon>Allocatelliglobosispora</taxon>
    </lineage>
</organism>
<keyword evidence="2" id="KW-1185">Reference proteome</keyword>
<dbReference type="EMBL" id="JACHMN010000002">
    <property type="protein sequence ID" value="MBB5870944.1"/>
    <property type="molecule type" value="Genomic_DNA"/>
</dbReference>
<evidence type="ECO:0000313" key="1">
    <source>
        <dbReference type="EMBL" id="MBB5870944.1"/>
    </source>
</evidence>
<reference evidence="1 2" key="1">
    <citation type="submission" date="2020-08" db="EMBL/GenBank/DDBJ databases">
        <title>Sequencing the genomes of 1000 actinobacteria strains.</title>
        <authorList>
            <person name="Klenk H.-P."/>
        </authorList>
    </citation>
    <scope>NUCLEOTIDE SEQUENCE [LARGE SCALE GENOMIC DNA]</scope>
    <source>
        <strain evidence="1 2">DSM 45362</strain>
    </source>
</reference>
<dbReference type="Proteomes" id="UP000587527">
    <property type="component" value="Unassembled WGS sequence"/>
</dbReference>
<protein>
    <submittedName>
        <fullName evidence="1">Uncharacterized protein (DUF433 family)</fullName>
    </submittedName>
</protein>
<sequence>MIYGEHIHETIAESTAPLIGGTGVRVTTIMDLLGQGRSVTEVLAEHPALSRGDMITALNFAAATADRVG</sequence>
<dbReference type="Pfam" id="PF04255">
    <property type="entry name" value="DUF433"/>
    <property type="match status" value="1"/>
</dbReference>
<comment type="caution">
    <text evidence="1">The sequence shown here is derived from an EMBL/GenBank/DDBJ whole genome shotgun (WGS) entry which is preliminary data.</text>
</comment>
<dbReference type="InterPro" id="IPR007367">
    <property type="entry name" value="DUF433"/>
</dbReference>
<dbReference type="InterPro" id="IPR009057">
    <property type="entry name" value="Homeodomain-like_sf"/>
</dbReference>
<evidence type="ECO:0000313" key="2">
    <source>
        <dbReference type="Proteomes" id="UP000587527"/>
    </source>
</evidence>
<dbReference type="InterPro" id="IPR036388">
    <property type="entry name" value="WH-like_DNA-bd_sf"/>
</dbReference>
<dbReference type="Gene3D" id="1.10.10.10">
    <property type="entry name" value="Winged helix-like DNA-binding domain superfamily/Winged helix DNA-binding domain"/>
    <property type="match status" value="1"/>
</dbReference>
<name>A0A841BRS7_9ACTN</name>
<dbReference type="RefSeq" id="WP_221469966.1">
    <property type="nucleotide sequence ID" value="NZ_JACHMN010000002.1"/>
</dbReference>